<keyword evidence="7" id="KW-0031">Aminopeptidase</keyword>
<organism evidence="7">
    <name type="scientific">Panstrongylus megistus</name>
    <dbReference type="NCBI Taxonomy" id="65343"/>
    <lineage>
        <taxon>Eukaryota</taxon>
        <taxon>Metazoa</taxon>
        <taxon>Ecdysozoa</taxon>
        <taxon>Arthropoda</taxon>
        <taxon>Hexapoda</taxon>
        <taxon>Insecta</taxon>
        <taxon>Pterygota</taxon>
        <taxon>Neoptera</taxon>
        <taxon>Paraneoptera</taxon>
        <taxon>Hemiptera</taxon>
        <taxon>Heteroptera</taxon>
        <taxon>Panheteroptera</taxon>
        <taxon>Cimicomorpha</taxon>
        <taxon>Reduviidae</taxon>
        <taxon>Triatominae</taxon>
        <taxon>Panstrongylus</taxon>
    </lineage>
</organism>
<dbReference type="PANTHER" id="PTHR43226">
    <property type="entry name" value="XAA-PRO AMINOPEPTIDASE 3"/>
    <property type="match status" value="1"/>
</dbReference>
<dbReference type="PRINTS" id="PR00599">
    <property type="entry name" value="MAPEPTIDASE"/>
</dbReference>
<dbReference type="SUPFAM" id="SSF55920">
    <property type="entry name" value="Creatinase/aminopeptidase"/>
    <property type="match status" value="1"/>
</dbReference>
<sequence>MKFLRLSYGLTWKVHPHFLNVKESFIFKRKLGDHGIKIGTPLCGPSRILGQPSSDTHPHLLKPNELVPGFSVKDFVERRERLVTNILKIKSDILQVILVPSSPIHYMTEKIPYVFRQNTDFRYLTGCLEPDSALLIVIESENKYKSTLFLREKSRHSELWEGPRTGVELAPDVFGVDDAKSFQDLEKVLKGIGNKNVTLWYDALNPVNTAVHRSVASFLSESGQKELLEIRHKIHELRVVKSLAEQELMIKSAEIASDAIKLTLKSTKPGLTEHQLFASVDYHCRMKGAEFLAYPPVVAAGENANIIHYINNSQQIKEEDLILMDAGCELHGYCSDITRTWPANGSFSPIHRTLYDIVLSVQLDLISSCKEISCLDELFSVMCKLLGRRLKEAHVLSKTASNLSLEEVAFKLCPHHVGHYLGMDVHDTATIPRKTQLKEGMVITVEPGLYINSANILTKPEFRGIGIRIEDDLLFTNSGPKVISTCPKSVDEIQSLCKR</sequence>
<name>A0A069DU64_9HEMI</name>
<keyword evidence="5" id="KW-0464">Manganese</keyword>
<feature type="domain" description="Aminopeptidase P N-terminal" evidence="6">
    <location>
        <begin position="70"/>
        <end position="209"/>
    </location>
</feature>
<dbReference type="SMART" id="SM01011">
    <property type="entry name" value="AMP_N"/>
    <property type="match status" value="1"/>
</dbReference>
<dbReference type="InterPro" id="IPR029149">
    <property type="entry name" value="Creatin/AminoP/Spt16_N"/>
</dbReference>
<dbReference type="PANTHER" id="PTHR43226:SF4">
    <property type="entry name" value="XAA-PRO AMINOPEPTIDASE 3"/>
    <property type="match status" value="1"/>
</dbReference>
<evidence type="ECO:0000256" key="5">
    <source>
        <dbReference type="ARBA" id="ARBA00023211"/>
    </source>
</evidence>
<dbReference type="GO" id="GO:0030145">
    <property type="term" value="F:manganese ion binding"/>
    <property type="evidence" value="ECO:0007669"/>
    <property type="project" value="InterPro"/>
</dbReference>
<dbReference type="SUPFAM" id="SSF53092">
    <property type="entry name" value="Creatinase/prolidase N-terminal domain"/>
    <property type="match status" value="1"/>
</dbReference>
<dbReference type="InterPro" id="IPR007865">
    <property type="entry name" value="Aminopep_P_N"/>
</dbReference>
<dbReference type="GO" id="GO:0005739">
    <property type="term" value="C:mitochondrion"/>
    <property type="evidence" value="ECO:0007669"/>
    <property type="project" value="TreeGrafter"/>
</dbReference>
<proteinExistence type="evidence at transcript level"/>
<dbReference type="Pfam" id="PF00557">
    <property type="entry name" value="Peptidase_M24"/>
    <property type="match status" value="1"/>
</dbReference>
<accession>A0A069DU64</accession>
<comment type="cofactor">
    <cofactor evidence="1">
        <name>Mn(2+)</name>
        <dbReference type="ChEBI" id="CHEBI:29035"/>
    </cofactor>
</comment>
<keyword evidence="4" id="KW-0378">Hydrolase</keyword>
<evidence type="ECO:0000313" key="7">
    <source>
        <dbReference type="EMBL" id="JAC87658.1"/>
    </source>
</evidence>
<dbReference type="GO" id="GO:0070006">
    <property type="term" value="F:metalloaminopeptidase activity"/>
    <property type="evidence" value="ECO:0007669"/>
    <property type="project" value="InterPro"/>
</dbReference>
<dbReference type="GO" id="GO:0006508">
    <property type="term" value="P:proteolysis"/>
    <property type="evidence" value="ECO:0007669"/>
    <property type="project" value="TreeGrafter"/>
</dbReference>
<keyword evidence="3" id="KW-0479">Metal-binding</keyword>
<dbReference type="InterPro" id="IPR052433">
    <property type="entry name" value="X-Pro_dipept-like"/>
</dbReference>
<dbReference type="AlphaFoldDB" id="A0A069DU64"/>
<dbReference type="Gene3D" id="3.40.350.10">
    <property type="entry name" value="Creatinase/prolidase N-terminal domain"/>
    <property type="match status" value="1"/>
</dbReference>
<evidence type="ECO:0000259" key="6">
    <source>
        <dbReference type="SMART" id="SM01011"/>
    </source>
</evidence>
<dbReference type="CDD" id="cd01087">
    <property type="entry name" value="Prolidase"/>
    <property type="match status" value="1"/>
</dbReference>
<comment type="similarity">
    <text evidence="2">Belongs to the peptidase M24B family.</text>
</comment>
<evidence type="ECO:0000256" key="2">
    <source>
        <dbReference type="ARBA" id="ARBA00008766"/>
    </source>
</evidence>
<evidence type="ECO:0000256" key="4">
    <source>
        <dbReference type="ARBA" id="ARBA00022801"/>
    </source>
</evidence>
<dbReference type="InterPro" id="IPR000994">
    <property type="entry name" value="Pept_M24"/>
</dbReference>
<protein>
    <submittedName>
        <fullName evidence="7">Putative xaa-pro aminopeptidase</fullName>
    </submittedName>
</protein>
<dbReference type="EMBL" id="GBGD01001231">
    <property type="protein sequence ID" value="JAC87658.1"/>
    <property type="molecule type" value="mRNA"/>
</dbReference>
<keyword evidence="7" id="KW-0645">Protease</keyword>
<evidence type="ECO:0000256" key="1">
    <source>
        <dbReference type="ARBA" id="ARBA00001936"/>
    </source>
</evidence>
<dbReference type="Gene3D" id="3.90.230.10">
    <property type="entry name" value="Creatinase/methionine aminopeptidase superfamily"/>
    <property type="match status" value="1"/>
</dbReference>
<dbReference type="Pfam" id="PF05195">
    <property type="entry name" value="AMP_N"/>
    <property type="match status" value="1"/>
</dbReference>
<dbReference type="InterPro" id="IPR036005">
    <property type="entry name" value="Creatinase/aminopeptidase-like"/>
</dbReference>
<dbReference type="InterPro" id="IPR001714">
    <property type="entry name" value="Pept_M24_MAP"/>
</dbReference>
<reference evidence="7" key="1">
    <citation type="journal article" date="2015" name="J. Med. Entomol.">
        <title>A Deep Insight Into the Sialotranscriptome of the Chagas Disease Vector, Panstrongylus megistus (Hemiptera: Heteroptera).</title>
        <authorList>
            <person name="Ribeiro J.M."/>
            <person name="Schwarz A."/>
            <person name="Francischetti I.M."/>
        </authorList>
    </citation>
    <scope>NUCLEOTIDE SEQUENCE</scope>
    <source>
        <tissue evidence="7">Salivary glands</tissue>
    </source>
</reference>
<evidence type="ECO:0000256" key="3">
    <source>
        <dbReference type="ARBA" id="ARBA00022723"/>
    </source>
</evidence>